<dbReference type="PROSITE" id="PS52016">
    <property type="entry name" value="TONB_DEPENDENT_REC_3"/>
    <property type="match status" value="1"/>
</dbReference>
<comment type="caution">
    <text evidence="3">The sequence shown here is derived from an EMBL/GenBank/DDBJ whole genome shotgun (WGS) entry which is preliminary data.</text>
</comment>
<dbReference type="EMBL" id="PUEC01000010">
    <property type="protein sequence ID" value="PWB02679.1"/>
    <property type="molecule type" value="Genomic_DNA"/>
</dbReference>
<organism evidence="3 4">
    <name type="scientific">Duncaniella muris</name>
    <dbReference type="NCBI Taxonomy" id="2094150"/>
    <lineage>
        <taxon>Bacteria</taxon>
        <taxon>Pseudomonadati</taxon>
        <taxon>Bacteroidota</taxon>
        <taxon>Bacteroidia</taxon>
        <taxon>Bacteroidales</taxon>
        <taxon>Muribaculaceae</taxon>
        <taxon>Duncaniella</taxon>
    </lineage>
</organism>
<dbReference type="Gene3D" id="2.60.40.1120">
    <property type="entry name" value="Carboxypeptidase-like, regulatory domain"/>
    <property type="match status" value="1"/>
</dbReference>
<comment type="similarity">
    <text evidence="1">Belongs to the TonB-dependent receptor family.</text>
</comment>
<name>A0A2V1IKE6_9BACT</name>
<keyword evidence="1" id="KW-0998">Cell outer membrane</keyword>
<keyword evidence="3" id="KW-0675">Receptor</keyword>
<dbReference type="InterPro" id="IPR008969">
    <property type="entry name" value="CarboxyPept-like_regulatory"/>
</dbReference>
<keyword evidence="1" id="KW-1134">Transmembrane beta strand</keyword>
<keyword evidence="1" id="KW-0472">Membrane</keyword>
<dbReference type="Gene3D" id="2.170.130.10">
    <property type="entry name" value="TonB-dependent receptor, plug domain"/>
    <property type="match status" value="1"/>
</dbReference>
<evidence type="ECO:0000313" key="4">
    <source>
        <dbReference type="Proteomes" id="UP000244905"/>
    </source>
</evidence>
<dbReference type="RefSeq" id="WP_107031953.1">
    <property type="nucleotide sequence ID" value="NZ_CAPEJN010000003.1"/>
</dbReference>
<dbReference type="AlphaFoldDB" id="A0A2V1IKE6"/>
<keyword evidence="1" id="KW-0812">Transmembrane</keyword>
<dbReference type="InterPro" id="IPR037066">
    <property type="entry name" value="Plug_dom_sf"/>
</dbReference>
<accession>A0A2V1IKE6</accession>
<feature type="domain" description="TonB-dependent receptor plug" evidence="2">
    <location>
        <begin position="117"/>
        <end position="220"/>
    </location>
</feature>
<dbReference type="Pfam" id="PF07715">
    <property type="entry name" value="Plug"/>
    <property type="match status" value="1"/>
</dbReference>
<reference evidence="4" key="1">
    <citation type="submission" date="2018-02" db="EMBL/GenBank/DDBJ databases">
        <authorList>
            <person name="Clavel T."/>
            <person name="Strowig T."/>
        </authorList>
    </citation>
    <scope>NUCLEOTIDE SEQUENCE [LARGE SCALE GENOMIC DNA]</scope>
    <source>
        <strain evidence="4">DSM 103720</strain>
    </source>
</reference>
<evidence type="ECO:0000259" key="2">
    <source>
        <dbReference type="Pfam" id="PF07715"/>
    </source>
</evidence>
<dbReference type="InterPro" id="IPR012910">
    <property type="entry name" value="Plug_dom"/>
</dbReference>
<keyword evidence="1" id="KW-0813">Transport</keyword>
<dbReference type="SUPFAM" id="SSF49464">
    <property type="entry name" value="Carboxypeptidase regulatory domain-like"/>
    <property type="match status" value="1"/>
</dbReference>
<protein>
    <submittedName>
        <fullName evidence="3">TonB-dependent receptor</fullName>
    </submittedName>
</protein>
<dbReference type="SUPFAM" id="SSF56935">
    <property type="entry name" value="Porins"/>
    <property type="match status" value="1"/>
</dbReference>
<sequence length="803" mass="89511">MHGHGLRFKILLLLLTPLLALLTEGQVKIHGKITDSEGKPVEFATVRIGGTIIGTTSGLEGDYTLSCPAADTIHIHFSCIGYREATRALIDAKGDVTLNMRLQLSTEMLQQVEVTELKKQTGSVGKIDATELRKSPDVQGGSVESLITTMAGVTGSNEMSAQYSVRGGSYDENSVYINGIEVYRPQLITSGQQEGLSIINPDLVGSIGFSTGGFPAEYGDKMSSVLDITYRQPQSFEGSLSASLMGGSLTVGQASGKFSQLHGIRYKRNSSLLGSMDTKGEYNPAFFDYQTSLTWQFSKKLKASFLGNIGLNQYKFTPQNRTTTFGTTADAKKFTVYFDGHEKDRFDTYFGALSLDYRINRGTNLQLLASGYLTDELVAYDISGEYWLDQAGTSDVGGELGVGRYHEHARNRLKASVLSIALKGQSALNPRHTLTYGISLQSEKIMDRSREWELRDSAGFSLPATGSELRMVYNLDSRHDLSSTRLSAFAQDAWKLSTSAGFLTVNAGLRLSYWSFNRELLLSPRLNIGFIPDKAPSWAIRFSTGLYYQSPFYKEYRMPVIDDKGNRTILLNSGIKSQRSFHLIAGTDYTFRALSRPFKLSGEIYYKALSSLVPYEIDNLKIVYSGLNESSGYAAGIDMKLFGQFVPGSDSWISFSLMKTSENLHGVKVPRPTDRRYSFGMFFTDYFPKFPRLKFALRGIFMDGLPSTAPRSTRDKGYFRMPAYKRVDIGLSYALLPELKEGESRSGFGRHIKSVWFGLDLFNLFDISNVASYYWVTDVNNIQYAVPNYLTRRQINLRLTIDF</sequence>
<gene>
    <name evidence="3" type="ORF">C5O23_05515</name>
</gene>
<evidence type="ECO:0000256" key="1">
    <source>
        <dbReference type="PROSITE-ProRule" id="PRU01360"/>
    </source>
</evidence>
<dbReference type="GeneID" id="82525798"/>
<proteinExistence type="inferred from homology"/>
<keyword evidence="4" id="KW-1185">Reference proteome</keyword>
<dbReference type="Pfam" id="PF13715">
    <property type="entry name" value="CarbopepD_reg_2"/>
    <property type="match status" value="1"/>
</dbReference>
<evidence type="ECO:0000313" key="3">
    <source>
        <dbReference type="EMBL" id="PWB02679.1"/>
    </source>
</evidence>
<dbReference type="Proteomes" id="UP000244905">
    <property type="component" value="Unassembled WGS sequence"/>
</dbReference>
<comment type="subcellular location">
    <subcellularLocation>
        <location evidence="1">Cell outer membrane</location>
        <topology evidence="1">Multi-pass membrane protein</topology>
    </subcellularLocation>
</comment>
<dbReference type="GO" id="GO:0009279">
    <property type="term" value="C:cell outer membrane"/>
    <property type="evidence" value="ECO:0007669"/>
    <property type="project" value="UniProtKB-SubCell"/>
</dbReference>
<dbReference type="InterPro" id="IPR039426">
    <property type="entry name" value="TonB-dep_rcpt-like"/>
</dbReference>